<feature type="domain" description="Lipid/polyisoprenoid-binding YceI-like" evidence="1">
    <location>
        <begin position="5"/>
        <end position="172"/>
    </location>
</feature>
<evidence type="ECO:0000313" key="3">
    <source>
        <dbReference type="Proteomes" id="UP000192746"/>
    </source>
</evidence>
<dbReference type="Proteomes" id="UP000192746">
    <property type="component" value="Unassembled WGS sequence"/>
</dbReference>
<dbReference type="Pfam" id="PF04264">
    <property type="entry name" value="YceI"/>
    <property type="match status" value="1"/>
</dbReference>
<gene>
    <name evidence="2" type="ORF">IIF7_03616</name>
</gene>
<dbReference type="STRING" id="1185767.IIF7_03616"/>
<proteinExistence type="predicted"/>
<evidence type="ECO:0000259" key="1">
    <source>
        <dbReference type="SMART" id="SM00867"/>
    </source>
</evidence>
<accession>A0A1Y1T9K1</accession>
<comment type="caution">
    <text evidence="2">The sequence shown here is derived from an EMBL/GenBank/DDBJ whole genome shotgun (WGS) entry which is preliminary data.</text>
</comment>
<sequence>METVKWVIDPAHSEIAFRVKHLMISKVNGYFSSFEGTIDGEDFTKAKLSASIAATSISTRVTDRDNHLKSADFFDVENYPSLSFESTSLSKIDDENYKLTGTLKIKDVSKEVTLDLVYGGEKQDPWGNTKLGFLATGTINRKDWGLNWNAALETGGIMVGEEVKIIADLQFLKQVS</sequence>
<protein>
    <recommendedName>
        <fullName evidence="1">Lipid/polyisoprenoid-binding YceI-like domain-containing protein</fullName>
    </recommendedName>
</protein>
<dbReference type="RefSeq" id="WP_084840304.1">
    <property type="nucleotide sequence ID" value="NZ_ARYN01000002.1"/>
</dbReference>
<dbReference type="AlphaFoldDB" id="A0A1Y1T9K1"/>
<dbReference type="PANTHER" id="PTHR34406">
    <property type="entry name" value="PROTEIN YCEI"/>
    <property type="match status" value="1"/>
</dbReference>
<organism evidence="2 3">
    <name type="scientific">Zunongwangia atlantica 22II14-10F7</name>
    <dbReference type="NCBI Taxonomy" id="1185767"/>
    <lineage>
        <taxon>Bacteria</taxon>
        <taxon>Pseudomonadati</taxon>
        <taxon>Bacteroidota</taxon>
        <taxon>Flavobacteriia</taxon>
        <taxon>Flavobacteriales</taxon>
        <taxon>Flavobacteriaceae</taxon>
        <taxon>Zunongwangia</taxon>
    </lineage>
</organism>
<evidence type="ECO:0000313" key="2">
    <source>
        <dbReference type="EMBL" id="ORL47073.1"/>
    </source>
</evidence>
<dbReference type="SMART" id="SM00867">
    <property type="entry name" value="YceI"/>
    <property type="match status" value="1"/>
</dbReference>
<name>A0A1Y1T9K1_9FLAO</name>
<dbReference type="InterPro" id="IPR036761">
    <property type="entry name" value="TTHA0802/YceI-like_sf"/>
</dbReference>
<reference evidence="2 3" key="1">
    <citation type="submission" date="2013-04" db="EMBL/GenBank/DDBJ databases">
        <title>Zunongwangia sp. 22II14-10F7 Genome Sequencing.</title>
        <authorList>
            <person name="Lai Q."/>
            <person name="Shao Z."/>
        </authorList>
    </citation>
    <scope>NUCLEOTIDE SEQUENCE [LARGE SCALE GENOMIC DNA]</scope>
    <source>
        <strain evidence="2 3">22II14-10F7</strain>
    </source>
</reference>
<dbReference type="InterPro" id="IPR007372">
    <property type="entry name" value="Lipid/polyisoprenoid-bd_YceI"/>
</dbReference>
<dbReference type="EMBL" id="ARYN01000002">
    <property type="protein sequence ID" value="ORL47073.1"/>
    <property type="molecule type" value="Genomic_DNA"/>
</dbReference>
<dbReference type="PANTHER" id="PTHR34406:SF1">
    <property type="entry name" value="PROTEIN YCEI"/>
    <property type="match status" value="1"/>
</dbReference>
<dbReference type="SUPFAM" id="SSF101874">
    <property type="entry name" value="YceI-like"/>
    <property type="match status" value="1"/>
</dbReference>
<keyword evidence="3" id="KW-1185">Reference proteome</keyword>
<dbReference type="Gene3D" id="2.40.128.110">
    <property type="entry name" value="Lipid/polyisoprenoid-binding, YceI-like"/>
    <property type="match status" value="1"/>
</dbReference>
<dbReference type="OrthoDB" id="9811006at2"/>